<proteinExistence type="predicted"/>
<evidence type="ECO:0008006" key="6">
    <source>
        <dbReference type="Google" id="ProtNLM"/>
    </source>
</evidence>
<dbReference type="InterPro" id="IPR003715">
    <property type="entry name" value="Poly_export_N"/>
</dbReference>
<dbReference type="Proteomes" id="UP001144323">
    <property type="component" value="Unassembled WGS sequence"/>
</dbReference>
<dbReference type="GO" id="GO:0015159">
    <property type="term" value="F:polysaccharide transmembrane transporter activity"/>
    <property type="evidence" value="ECO:0007669"/>
    <property type="project" value="InterPro"/>
</dbReference>
<keyword evidence="1" id="KW-0732">Signal</keyword>
<dbReference type="AlphaFoldDB" id="A0A9W6LQ41"/>
<feature type="domain" description="Soluble ligand binding" evidence="3">
    <location>
        <begin position="151"/>
        <end position="201"/>
    </location>
</feature>
<accession>A0A9W6LQ41</accession>
<evidence type="ECO:0000256" key="1">
    <source>
        <dbReference type="ARBA" id="ARBA00022729"/>
    </source>
</evidence>
<evidence type="ECO:0000259" key="2">
    <source>
        <dbReference type="Pfam" id="PF02563"/>
    </source>
</evidence>
<keyword evidence="5" id="KW-1185">Reference proteome</keyword>
<dbReference type="EMBL" id="BSEC01000001">
    <property type="protein sequence ID" value="GLI91148.1"/>
    <property type="molecule type" value="Genomic_DNA"/>
</dbReference>
<name>A0A9W6LQ41_9HYPH</name>
<dbReference type="InterPro" id="IPR019554">
    <property type="entry name" value="Soluble_ligand-bd"/>
</dbReference>
<protein>
    <recommendedName>
        <fullName evidence="6">Polysaccharide export protein</fullName>
    </recommendedName>
</protein>
<sequence>MLGAAHRLNIWRALAKVALIAAATLFLIGCNDYSPSDNVGASSQAINSEGGKLDQLSRASAPYIAQSTPGSTGYKIGPQDVLEISVFKVPELTQSVQVADNGLVNLPLVGDIRVAGKTPSAVESELRTKLNGSYVKNPSVRVFVKEYNSARVTVDGAVRNPGVWPLKGTPTLLSAISLAGGLDKEMASTTVVIFRANPDGTRSAARVDLAAIRAGSVVDPTVEAGDVIVVEDSTFKSAYSAFKYILPLTTLSSLAFMAI</sequence>
<evidence type="ECO:0000313" key="4">
    <source>
        <dbReference type="EMBL" id="GLI91148.1"/>
    </source>
</evidence>
<dbReference type="Gene3D" id="3.30.1950.10">
    <property type="entry name" value="wza like domain"/>
    <property type="match status" value="1"/>
</dbReference>
<evidence type="ECO:0000313" key="5">
    <source>
        <dbReference type="Proteomes" id="UP001144323"/>
    </source>
</evidence>
<dbReference type="Pfam" id="PF02563">
    <property type="entry name" value="Poly_export"/>
    <property type="match status" value="1"/>
</dbReference>
<comment type="caution">
    <text evidence="4">The sequence shown here is derived from an EMBL/GenBank/DDBJ whole genome shotgun (WGS) entry which is preliminary data.</text>
</comment>
<gene>
    <name evidence="4" type="ORF">LMG27198_01400</name>
</gene>
<organism evidence="4 5">
    <name type="scientific">Methylocystis echinoides</name>
    <dbReference type="NCBI Taxonomy" id="29468"/>
    <lineage>
        <taxon>Bacteria</taxon>
        <taxon>Pseudomonadati</taxon>
        <taxon>Pseudomonadota</taxon>
        <taxon>Alphaproteobacteria</taxon>
        <taxon>Hyphomicrobiales</taxon>
        <taxon>Methylocystaceae</taxon>
        <taxon>Methylocystis</taxon>
    </lineage>
</organism>
<dbReference type="InterPro" id="IPR049712">
    <property type="entry name" value="Poly_export"/>
</dbReference>
<reference evidence="4" key="1">
    <citation type="journal article" date="2023" name="Int. J. Syst. Evol. Microbiol.">
        <title>Methylocystis iwaonis sp. nov., a type II methane-oxidizing bacterium from surface soil of a rice paddy field in Japan, and emended description of the genus Methylocystis (ex Whittenbury et al. 1970) Bowman et al. 1993.</title>
        <authorList>
            <person name="Kaise H."/>
            <person name="Sawadogo J.B."/>
            <person name="Alam M.S."/>
            <person name="Ueno C."/>
            <person name="Dianou D."/>
            <person name="Shinjo R."/>
            <person name="Asakawa S."/>
        </authorList>
    </citation>
    <scope>NUCLEOTIDE SEQUENCE</scope>
    <source>
        <strain evidence="4">LMG27198</strain>
    </source>
</reference>
<evidence type="ECO:0000259" key="3">
    <source>
        <dbReference type="Pfam" id="PF10531"/>
    </source>
</evidence>
<feature type="domain" description="Polysaccharide export protein N-terminal" evidence="2">
    <location>
        <begin position="71"/>
        <end position="144"/>
    </location>
</feature>
<dbReference type="PROSITE" id="PS51257">
    <property type="entry name" value="PROKAR_LIPOPROTEIN"/>
    <property type="match status" value="1"/>
</dbReference>
<dbReference type="Pfam" id="PF10531">
    <property type="entry name" value="SLBB"/>
    <property type="match status" value="1"/>
</dbReference>
<dbReference type="PANTHER" id="PTHR33619:SF3">
    <property type="entry name" value="POLYSACCHARIDE EXPORT PROTEIN GFCE-RELATED"/>
    <property type="match status" value="1"/>
</dbReference>
<dbReference type="PANTHER" id="PTHR33619">
    <property type="entry name" value="POLYSACCHARIDE EXPORT PROTEIN GFCE-RELATED"/>
    <property type="match status" value="1"/>
</dbReference>